<evidence type="ECO:0000256" key="1">
    <source>
        <dbReference type="SAM" id="MobiDB-lite"/>
    </source>
</evidence>
<protein>
    <submittedName>
        <fullName evidence="2">Uncharacterized protein</fullName>
    </submittedName>
</protein>
<keyword evidence="3" id="KW-1185">Reference proteome</keyword>
<sequence length="267" mass="28896">MGGYRTPSRRHEPKALHLRVNVANNDLFRKDKNEGVTEEPVEPPPAAPKLAMKDTELMKVTRDLFERDLHQRTLEPLPTEIRIYGYVRPCLFRTGLSEYQQSTARVAYELIRDNRIPRYHRRNGCRPRWGLPPEGTRQPEHNPYSRPDLCGSVPLRRLGKTSVPFCPHIDSGGGGIGKEIGAGIGKEIGGGVGKEIGAGIGKEIGSGIGKEIGGGIGKEVGGGTGKETGGGIGMSVRSIVQDVCNSNLNLAEDSDCADEGHEASDTH</sequence>
<proteinExistence type="predicted"/>
<evidence type="ECO:0000313" key="2">
    <source>
        <dbReference type="EMBL" id="KOB72272.1"/>
    </source>
</evidence>
<comment type="caution">
    <text evidence="2">The sequence shown here is derived from an EMBL/GenBank/DDBJ whole genome shotgun (WGS) entry which is preliminary data.</text>
</comment>
<gene>
    <name evidence="2" type="ORF">OBRU01_13038</name>
</gene>
<accession>A0A0L7L9X0</accession>
<feature type="non-terminal residue" evidence="2">
    <location>
        <position position="267"/>
    </location>
</feature>
<feature type="region of interest" description="Disordered" evidence="1">
    <location>
        <begin position="127"/>
        <end position="147"/>
    </location>
</feature>
<organism evidence="2 3">
    <name type="scientific">Operophtera brumata</name>
    <name type="common">Winter moth</name>
    <name type="synonym">Phalaena brumata</name>
    <dbReference type="NCBI Taxonomy" id="104452"/>
    <lineage>
        <taxon>Eukaryota</taxon>
        <taxon>Metazoa</taxon>
        <taxon>Ecdysozoa</taxon>
        <taxon>Arthropoda</taxon>
        <taxon>Hexapoda</taxon>
        <taxon>Insecta</taxon>
        <taxon>Pterygota</taxon>
        <taxon>Neoptera</taxon>
        <taxon>Endopterygota</taxon>
        <taxon>Lepidoptera</taxon>
        <taxon>Glossata</taxon>
        <taxon>Ditrysia</taxon>
        <taxon>Geometroidea</taxon>
        <taxon>Geometridae</taxon>
        <taxon>Larentiinae</taxon>
        <taxon>Operophtera</taxon>
    </lineage>
</organism>
<evidence type="ECO:0000313" key="3">
    <source>
        <dbReference type="Proteomes" id="UP000037510"/>
    </source>
</evidence>
<dbReference type="Proteomes" id="UP000037510">
    <property type="component" value="Unassembled WGS sequence"/>
</dbReference>
<dbReference type="AlphaFoldDB" id="A0A0L7L9X0"/>
<dbReference type="EMBL" id="JTDY01002033">
    <property type="protein sequence ID" value="KOB72272.1"/>
    <property type="molecule type" value="Genomic_DNA"/>
</dbReference>
<name>A0A0L7L9X0_OPEBR</name>
<reference evidence="2 3" key="1">
    <citation type="journal article" date="2015" name="Genome Biol. Evol.">
        <title>The genome of winter moth (Operophtera brumata) provides a genomic perspective on sexual dimorphism and phenology.</title>
        <authorList>
            <person name="Derks M.F."/>
            <person name="Smit S."/>
            <person name="Salis L."/>
            <person name="Schijlen E."/>
            <person name="Bossers A."/>
            <person name="Mateman C."/>
            <person name="Pijl A.S."/>
            <person name="de Ridder D."/>
            <person name="Groenen M.A."/>
            <person name="Visser M.E."/>
            <person name="Megens H.J."/>
        </authorList>
    </citation>
    <scope>NUCLEOTIDE SEQUENCE [LARGE SCALE GENOMIC DNA]</scope>
    <source>
        <strain evidence="2">WM2013NL</strain>
        <tissue evidence="2">Head and thorax</tissue>
    </source>
</reference>